<dbReference type="Proteomes" id="UP000190973">
    <property type="component" value="Unassembled WGS sequence"/>
</dbReference>
<proteinExistence type="predicted"/>
<accession>A0A1S8SA32</accession>
<evidence type="ECO:0000256" key="1">
    <source>
        <dbReference type="SAM" id="Phobius"/>
    </source>
</evidence>
<sequence length="52" mass="6054">MIKTLSISQYSKMEVLTLLEVVCIMLCICIIAQERKLEKIKKSLIENKIEIK</sequence>
<keyword evidence="1" id="KW-1133">Transmembrane helix</keyword>
<dbReference type="AlphaFoldDB" id="A0A1S8SA32"/>
<gene>
    <name evidence="2" type="ORF">CLBCK_19170</name>
</gene>
<feature type="transmembrane region" description="Helical" evidence="1">
    <location>
        <begin position="15"/>
        <end position="32"/>
    </location>
</feature>
<keyword evidence="1" id="KW-0812">Transmembrane</keyword>
<name>A0A1S8SA32_CLOBE</name>
<evidence type="ECO:0000313" key="3">
    <source>
        <dbReference type="Proteomes" id="UP000190973"/>
    </source>
</evidence>
<dbReference type="EMBL" id="LZZI01000026">
    <property type="protein sequence ID" value="OOM62214.1"/>
    <property type="molecule type" value="Genomic_DNA"/>
</dbReference>
<evidence type="ECO:0000313" key="2">
    <source>
        <dbReference type="EMBL" id="OOM62214.1"/>
    </source>
</evidence>
<reference evidence="2 3" key="1">
    <citation type="submission" date="2016-05" db="EMBL/GenBank/DDBJ databases">
        <title>Microbial solvent formation.</title>
        <authorList>
            <person name="Poehlein A."/>
            <person name="Montoya Solano J.D."/>
            <person name="Flitsch S."/>
            <person name="Krabben P."/>
            <person name="Duerre P."/>
            <person name="Daniel R."/>
        </authorList>
    </citation>
    <scope>NUCLEOTIDE SEQUENCE [LARGE SCALE GENOMIC DNA]</scope>
    <source>
        <strain evidence="2 3">DSM 53</strain>
    </source>
</reference>
<protein>
    <submittedName>
        <fullName evidence="2">Uncharacterized protein</fullName>
    </submittedName>
</protein>
<comment type="caution">
    <text evidence="2">The sequence shown here is derived from an EMBL/GenBank/DDBJ whole genome shotgun (WGS) entry which is preliminary data.</text>
</comment>
<keyword evidence="1" id="KW-0472">Membrane</keyword>
<organism evidence="2 3">
    <name type="scientific">Clostridium beijerinckii</name>
    <name type="common">Clostridium MP</name>
    <dbReference type="NCBI Taxonomy" id="1520"/>
    <lineage>
        <taxon>Bacteria</taxon>
        <taxon>Bacillati</taxon>
        <taxon>Bacillota</taxon>
        <taxon>Clostridia</taxon>
        <taxon>Eubacteriales</taxon>
        <taxon>Clostridiaceae</taxon>
        <taxon>Clostridium</taxon>
    </lineage>
</organism>